<proteinExistence type="inferred from homology"/>
<keyword evidence="4" id="KW-1185">Reference proteome</keyword>
<dbReference type="PANTHER" id="PTHR34039">
    <property type="entry name" value="UPF0102 PROTEIN YRAN"/>
    <property type="match status" value="1"/>
</dbReference>
<feature type="compositionally biased region" description="Basic and acidic residues" evidence="2">
    <location>
        <begin position="9"/>
        <end position="20"/>
    </location>
</feature>
<protein>
    <recommendedName>
        <fullName evidence="1">UPF0102 protein LEUCIP111803_00473</fullName>
    </recommendedName>
</protein>
<evidence type="ECO:0000256" key="1">
    <source>
        <dbReference type="HAMAP-Rule" id="MF_00048"/>
    </source>
</evidence>
<evidence type="ECO:0000256" key="2">
    <source>
        <dbReference type="SAM" id="MobiDB-lite"/>
    </source>
</evidence>
<evidence type="ECO:0000313" key="4">
    <source>
        <dbReference type="Proteomes" id="UP000693892"/>
    </source>
</evidence>
<organism evidence="3 4">
    <name type="scientific">Leucobacter soli</name>
    <dbReference type="NCBI Taxonomy" id="2812850"/>
    <lineage>
        <taxon>Bacteria</taxon>
        <taxon>Bacillati</taxon>
        <taxon>Actinomycetota</taxon>
        <taxon>Actinomycetes</taxon>
        <taxon>Micrococcales</taxon>
        <taxon>Microbacteriaceae</taxon>
        <taxon>Leucobacter</taxon>
    </lineage>
</organism>
<dbReference type="InterPro" id="IPR003509">
    <property type="entry name" value="UPF0102_YraN-like"/>
</dbReference>
<gene>
    <name evidence="3" type="ORF">LEUCIP111803_00473</name>
</gene>
<feature type="region of interest" description="Disordered" evidence="2">
    <location>
        <begin position="1"/>
        <end position="29"/>
    </location>
</feature>
<dbReference type="CDD" id="cd20736">
    <property type="entry name" value="PoNe_Nuclease"/>
    <property type="match status" value="1"/>
</dbReference>
<dbReference type="NCBIfam" id="NF009154">
    <property type="entry name" value="PRK12497.3-3"/>
    <property type="match status" value="1"/>
</dbReference>
<dbReference type="RefSeq" id="WP_218114121.1">
    <property type="nucleotide sequence ID" value="NZ_CAJVAP010000004.1"/>
</dbReference>
<dbReference type="PANTHER" id="PTHR34039:SF1">
    <property type="entry name" value="UPF0102 PROTEIN YRAN"/>
    <property type="match status" value="1"/>
</dbReference>
<evidence type="ECO:0000313" key="3">
    <source>
        <dbReference type="EMBL" id="CAG7601515.1"/>
    </source>
</evidence>
<accession>A0A916JVQ1</accession>
<reference evidence="3" key="1">
    <citation type="submission" date="2021-06" db="EMBL/GenBank/DDBJ databases">
        <authorList>
            <person name="Criscuolo A."/>
        </authorList>
    </citation>
    <scope>NUCLEOTIDE SEQUENCE</scope>
    <source>
        <strain evidence="3">CIP111803</strain>
    </source>
</reference>
<name>A0A916JVQ1_9MICO</name>
<comment type="similarity">
    <text evidence="1">Belongs to the UPF0102 family.</text>
</comment>
<sequence>MNRTASPDRAPDPHRIDSARRQGPGHNRALGARGEALAAEYLEGIGYHLLARNWRSGRAGELDLIARDGDEIVAIEVKTRSGLQAGHPLEAITLAKARRLRRLLLDWAHAHHERGAALRIDAIGILLRPDRAPDIHHLQGIS</sequence>
<dbReference type="Proteomes" id="UP000693892">
    <property type="component" value="Unassembled WGS sequence"/>
</dbReference>
<comment type="caution">
    <text evidence="3">The sequence shown here is derived from an EMBL/GenBank/DDBJ whole genome shotgun (WGS) entry which is preliminary data.</text>
</comment>
<dbReference type="AlphaFoldDB" id="A0A916JVQ1"/>
<dbReference type="Pfam" id="PF02021">
    <property type="entry name" value="UPF0102"/>
    <property type="match status" value="1"/>
</dbReference>
<dbReference type="EMBL" id="CAJVAP010000004">
    <property type="protein sequence ID" value="CAG7601515.1"/>
    <property type="molecule type" value="Genomic_DNA"/>
</dbReference>
<dbReference type="HAMAP" id="MF_00048">
    <property type="entry name" value="UPF0102"/>
    <property type="match status" value="1"/>
</dbReference>